<dbReference type="OrthoDB" id="1436952at2"/>
<protein>
    <recommendedName>
        <fullName evidence="3">CarboxypepD_reg-like domain-containing protein</fullName>
    </recommendedName>
</protein>
<reference evidence="2" key="1">
    <citation type="submission" date="2017-09" db="EMBL/GenBank/DDBJ databases">
        <authorList>
            <person name="Varghese N."/>
            <person name="Submissions S."/>
        </authorList>
    </citation>
    <scope>NUCLEOTIDE SEQUENCE [LARGE SCALE GENOMIC DNA]</scope>
    <source>
        <strain evidence="2">CGMCC 1.12641</strain>
    </source>
</reference>
<name>A0A285X012_9FLAO</name>
<dbReference type="SUPFAM" id="SSF49464">
    <property type="entry name" value="Carboxypeptidase regulatory domain-like"/>
    <property type="match status" value="1"/>
</dbReference>
<proteinExistence type="predicted"/>
<keyword evidence="2" id="KW-1185">Reference proteome</keyword>
<accession>A0A285X012</accession>
<sequence>MKSLLYITIFFFSVSLIAQERLAISGKITPPLGEDPQGISIINRTAKSATISNEAGNFNIRVAAGDTLDFAALQYQDFSVVIDKGVVENQQLNVFISESVTELPEVVVTPYDLSGNVEVDVARIPVAEINLPTQSAAEINSYEYTFRPDSLTSPANAAMREAMIYNGTNFANIFRNIFTTRSVMTNIGGNEDLDEQVLQLYDDDFFRENLNIEKDNIYEFIYFAEDNGLSPQMLKEENELQLIDFLVKQSQRYREKKADNK</sequence>
<dbReference type="InterPro" id="IPR008969">
    <property type="entry name" value="CarboxyPept-like_regulatory"/>
</dbReference>
<dbReference type="RefSeq" id="WP_097054477.1">
    <property type="nucleotide sequence ID" value="NZ_OCMF01000001.1"/>
</dbReference>
<dbReference type="AlphaFoldDB" id="A0A285X012"/>
<dbReference type="EMBL" id="OCMF01000001">
    <property type="protein sequence ID" value="SOC78673.1"/>
    <property type="molecule type" value="Genomic_DNA"/>
</dbReference>
<dbReference type="Proteomes" id="UP000219193">
    <property type="component" value="Unassembled WGS sequence"/>
</dbReference>
<evidence type="ECO:0008006" key="3">
    <source>
        <dbReference type="Google" id="ProtNLM"/>
    </source>
</evidence>
<evidence type="ECO:0000313" key="1">
    <source>
        <dbReference type="EMBL" id="SOC78673.1"/>
    </source>
</evidence>
<organism evidence="1 2">
    <name type="scientific">Salinimicrobium sediminis</name>
    <dbReference type="NCBI Taxonomy" id="1343891"/>
    <lineage>
        <taxon>Bacteria</taxon>
        <taxon>Pseudomonadati</taxon>
        <taxon>Bacteroidota</taxon>
        <taxon>Flavobacteriia</taxon>
        <taxon>Flavobacteriales</taxon>
        <taxon>Flavobacteriaceae</taxon>
        <taxon>Salinimicrobium</taxon>
    </lineage>
</organism>
<evidence type="ECO:0000313" key="2">
    <source>
        <dbReference type="Proteomes" id="UP000219193"/>
    </source>
</evidence>
<gene>
    <name evidence="1" type="ORF">SAMN06296241_0185</name>
</gene>